<keyword evidence="2" id="KW-1185">Reference proteome</keyword>
<dbReference type="Proteomes" id="UP000198601">
    <property type="component" value="Unassembled WGS sequence"/>
</dbReference>
<accession>A0A1G4RU14</accession>
<protein>
    <submittedName>
        <fullName evidence="1">Uncharacterized protein</fullName>
    </submittedName>
</protein>
<reference evidence="2" key="1">
    <citation type="submission" date="2016-10" db="EMBL/GenBank/DDBJ databases">
        <authorList>
            <person name="Varghese N."/>
            <person name="Submissions S."/>
        </authorList>
    </citation>
    <scope>NUCLEOTIDE SEQUENCE [LARGE SCALE GENOMIC DNA]</scope>
    <source>
        <strain evidence="2">CGMCC 1.8946</strain>
    </source>
</reference>
<evidence type="ECO:0000313" key="1">
    <source>
        <dbReference type="EMBL" id="SCW59589.1"/>
    </source>
</evidence>
<dbReference type="RefSeq" id="WP_090672683.1">
    <property type="nucleotide sequence ID" value="NZ_FMTT01000018.1"/>
</dbReference>
<dbReference type="EMBL" id="FMTT01000018">
    <property type="protein sequence ID" value="SCW59589.1"/>
    <property type="molecule type" value="Genomic_DNA"/>
</dbReference>
<dbReference type="AlphaFoldDB" id="A0A1G4RU14"/>
<evidence type="ECO:0000313" key="2">
    <source>
        <dbReference type="Proteomes" id="UP000198601"/>
    </source>
</evidence>
<sequence>MAHVYHEAVFNPHSGKVGLTVLFAVHAQSAAQHKVGPQVLEYHLVHTVVSGQAEFSPPA</sequence>
<organism evidence="1 2">
    <name type="scientific">Paenibacillus tianmuensis</name>
    <dbReference type="NCBI Taxonomy" id="624147"/>
    <lineage>
        <taxon>Bacteria</taxon>
        <taxon>Bacillati</taxon>
        <taxon>Bacillota</taxon>
        <taxon>Bacilli</taxon>
        <taxon>Bacillales</taxon>
        <taxon>Paenibacillaceae</taxon>
        <taxon>Paenibacillus</taxon>
    </lineage>
</organism>
<gene>
    <name evidence="1" type="ORF">SAMN04487970_1018103</name>
</gene>
<name>A0A1G4RU14_9BACL</name>
<proteinExistence type="predicted"/>